<dbReference type="AlphaFoldDB" id="A0AA91DIR0"/>
<organism evidence="5 6">
    <name type="scientific">Variovorax paradoxus</name>
    <dbReference type="NCBI Taxonomy" id="34073"/>
    <lineage>
        <taxon>Bacteria</taxon>
        <taxon>Pseudomonadati</taxon>
        <taxon>Pseudomonadota</taxon>
        <taxon>Betaproteobacteria</taxon>
        <taxon>Burkholderiales</taxon>
        <taxon>Comamonadaceae</taxon>
        <taxon>Variovorax</taxon>
    </lineage>
</organism>
<dbReference type="PANTHER" id="PTHR42832">
    <property type="entry name" value="AMINO ACID AMINOTRANSFERASE"/>
    <property type="match status" value="1"/>
</dbReference>
<dbReference type="Pfam" id="PF00155">
    <property type="entry name" value="Aminotran_1_2"/>
    <property type="match status" value="1"/>
</dbReference>
<comment type="caution">
    <text evidence="5">The sequence shown here is derived from an EMBL/GenBank/DDBJ whole genome shotgun (WGS) entry which is preliminary data.</text>
</comment>
<dbReference type="Gene3D" id="3.90.1150.10">
    <property type="entry name" value="Aspartate Aminotransferase, domain 1"/>
    <property type="match status" value="1"/>
</dbReference>
<evidence type="ECO:0000256" key="1">
    <source>
        <dbReference type="ARBA" id="ARBA00001933"/>
    </source>
</evidence>
<dbReference type="NCBIfam" id="TIGR03538">
    <property type="entry name" value="DapC_gpp"/>
    <property type="match status" value="1"/>
</dbReference>
<sequence length="406" mass="44073">MNPLLSRLQPYPFERLKQLFAGVTPNPEFPAISLGIGEPKHATPAFIKEALSNSLGALAAYPATAGDLKLRTAFTDWLQTRYSLALDPATQVLPVNGSREALFSLAQTVIDATVSPQPVVISPNPFYQIYEGAALLSGAEPYYAPSIPARNFAVDWDSVPEAVWARTQLVFVCSPGNPTGAVMSLEEWKKLFALSDRHGFVIAADECYSEIYFRDEPPLSGLEASVKLGRPDFRNLIALTSLSKRSNVPGLRSGFVAGDAAIIKKFLLYRTYHGSAMSGTVAAASIAAWGDEAHVVENRAMYRAKFAAVTPLLEPVLDVRLPDASFYLWAGVPQVWAGDDEAFARALYAQYNVTVLPGSYLARDTSHSANPGRGRIRMALVAETAECVEAAERIVRFCNDNTAGPR</sequence>
<dbReference type="SUPFAM" id="SSF53383">
    <property type="entry name" value="PLP-dependent transferases"/>
    <property type="match status" value="1"/>
</dbReference>
<feature type="domain" description="Aminotransferase class I/classII large" evidence="4">
    <location>
        <begin position="32"/>
        <end position="394"/>
    </location>
</feature>
<reference evidence="5 6" key="1">
    <citation type="submission" date="2016-03" db="EMBL/GenBank/DDBJ databases">
        <title>Genome sequence of Variovorax paradoxus KB5.</title>
        <authorList>
            <person name="Jeong H."/>
            <person name="Hong C.E."/>
            <person name="Jo S.H."/>
            <person name="Park J.M."/>
        </authorList>
    </citation>
    <scope>NUCLEOTIDE SEQUENCE [LARGE SCALE GENOMIC DNA]</scope>
    <source>
        <strain evidence="5 6">KB5</strain>
    </source>
</reference>
<evidence type="ECO:0000313" key="5">
    <source>
        <dbReference type="EMBL" id="OAK58792.1"/>
    </source>
</evidence>
<keyword evidence="2" id="KW-0032">Aminotransferase</keyword>
<dbReference type="InterPro" id="IPR015424">
    <property type="entry name" value="PyrdxlP-dep_Trfase"/>
</dbReference>
<gene>
    <name evidence="5" type="ORF">A3K87_27510</name>
</gene>
<evidence type="ECO:0000256" key="2">
    <source>
        <dbReference type="ARBA" id="ARBA00022576"/>
    </source>
</evidence>
<dbReference type="InterPro" id="IPR015422">
    <property type="entry name" value="PyrdxlP-dep_Trfase_small"/>
</dbReference>
<dbReference type="GO" id="GO:0009089">
    <property type="term" value="P:lysine biosynthetic process via diaminopimelate"/>
    <property type="evidence" value="ECO:0007669"/>
    <property type="project" value="InterPro"/>
</dbReference>
<dbReference type="InterPro" id="IPR004839">
    <property type="entry name" value="Aminotransferase_I/II_large"/>
</dbReference>
<accession>A0AA91DIR0</accession>
<dbReference type="GO" id="GO:0009016">
    <property type="term" value="F:succinyldiaminopimelate transaminase activity"/>
    <property type="evidence" value="ECO:0007669"/>
    <property type="project" value="InterPro"/>
</dbReference>
<keyword evidence="3" id="KW-0808">Transferase</keyword>
<dbReference type="Proteomes" id="UP000077852">
    <property type="component" value="Unassembled WGS sequence"/>
</dbReference>
<evidence type="ECO:0000259" key="4">
    <source>
        <dbReference type="Pfam" id="PF00155"/>
    </source>
</evidence>
<dbReference type="CDD" id="cd00609">
    <property type="entry name" value="AAT_like"/>
    <property type="match status" value="1"/>
</dbReference>
<dbReference type="Gene3D" id="3.40.640.10">
    <property type="entry name" value="Type I PLP-dependent aspartate aminotransferase-like (Major domain)"/>
    <property type="match status" value="1"/>
</dbReference>
<evidence type="ECO:0000313" key="6">
    <source>
        <dbReference type="Proteomes" id="UP000077852"/>
    </source>
</evidence>
<protein>
    <submittedName>
        <fullName evidence="5">Succinyldiaminopimelate transaminase</fullName>
    </submittedName>
</protein>
<dbReference type="EMBL" id="LVHG01000077">
    <property type="protein sequence ID" value="OAK58792.1"/>
    <property type="molecule type" value="Genomic_DNA"/>
</dbReference>
<dbReference type="PANTHER" id="PTHR42832:SF3">
    <property type="entry name" value="L-GLUTAMINE--4-(METHYLSULFANYL)-2-OXOBUTANOATE AMINOTRANSFERASE"/>
    <property type="match status" value="1"/>
</dbReference>
<evidence type="ECO:0000256" key="3">
    <source>
        <dbReference type="ARBA" id="ARBA00022679"/>
    </source>
</evidence>
<dbReference type="RefSeq" id="WP_081270525.1">
    <property type="nucleotide sequence ID" value="NZ_LVHG01000077.1"/>
</dbReference>
<dbReference type="InterPro" id="IPR050881">
    <property type="entry name" value="LL-DAP_aminotransferase"/>
</dbReference>
<dbReference type="InterPro" id="IPR019878">
    <property type="entry name" value="DapC_beta/gammaproteobac"/>
</dbReference>
<dbReference type="InterPro" id="IPR015421">
    <property type="entry name" value="PyrdxlP-dep_Trfase_major"/>
</dbReference>
<dbReference type="GO" id="GO:0030170">
    <property type="term" value="F:pyridoxal phosphate binding"/>
    <property type="evidence" value="ECO:0007669"/>
    <property type="project" value="InterPro"/>
</dbReference>
<name>A0AA91DIR0_VARPD</name>
<comment type="cofactor">
    <cofactor evidence="1">
        <name>pyridoxal 5'-phosphate</name>
        <dbReference type="ChEBI" id="CHEBI:597326"/>
    </cofactor>
</comment>
<proteinExistence type="predicted"/>